<evidence type="ECO:0000313" key="4">
    <source>
        <dbReference type="Proteomes" id="UP000403266"/>
    </source>
</evidence>
<sequence length="159" mass="17708">MGDPTHPSSVPPHDAEPVPSLDDAPRSGTRTVAEEIIPLVEETATVDKRQVVTGRVRVQTITDIVEELARADVQRESVGVTRVPIDKVVETAPEIRTEGDVTVVPVLEEVLVVEKRLVLKEELHIRRRIETEAVEVPVTLRKQRAVIERLDPDDQAPDR</sequence>
<dbReference type="InterPro" id="IPR019060">
    <property type="entry name" value="DUF2382"/>
</dbReference>
<dbReference type="AlphaFoldDB" id="A0A5N7MPK2"/>
<proteinExistence type="predicted"/>
<dbReference type="RefSeq" id="WP_152715648.1">
    <property type="nucleotide sequence ID" value="NZ_VOSJ01000188.1"/>
</dbReference>
<comment type="caution">
    <text evidence="3">The sequence shown here is derived from an EMBL/GenBank/DDBJ whole genome shotgun (WGS) entry which is preliminary data.</text>
</comment>
<accession>A0A5N7MPK2</accession>
<dbReference type="Proteomes" id="UP000403266">
    <property type="component" value="Unassembled WGS sequence"/>
</dbReference>
<feature type="domain" description="DUF2382" evidence="2">
    <location>
        <begin position="37"/>
        <end position="146"/>
    </location>
</feature>
<gene>
    <name evidence="3" type="ORF">FS320_28500</name>
</gene>
<dbReference type="Pfam" id="PF09557">
    <property type="entry name" value="DUF2382"/>
    <property type="match status" value="1"/>
</dbReference>
<dbReference type="OrthoDB" id="7586109at2"/>
<organism evidence="3 4">
    <name type="scientific">Microvirga tunisiensis</name>
    <dbReference type="NCBI Taxonomy" id="2108360"/>
    <lineage>
        <taxon>Bacteria</taxon>
        <taxon>Pseudomonadati</taxon>
        <taxon>Pseudomonadota</taxon>
        <taxon>Alphaproteobacteria</taxon>
        <taxon>Hyphomicrobiales</taxon>
        <taxon>Methylobacteriaceae</taxon>
        <taxon>Microvirga</taxon>
    </lineage>
</organism>
<name>A0A5N7MPK2_9HYPH</name>
<evidence type="ECO:0000313" key="3">
    <source>
        <dbReference type="EMBL" id="MPR28952.1"/>
    </source>
</evidence>
<evidence type="ECO:0000259" key="2">
    <source>
        <dbReference type="Pfam" id="PF09557"/>
    </source>
</evidence>
<keyword evidence="4" id="KW-1185">Reference proteome</keyword>
<protein>
    <submittedName>
        <fullName evidence="3">DUF2382 domain-containing protein</fullName>
    </submittedName>
</protein>
<feature type="region of interest" description="Disordered" evidence="1">
    <location>
        <begin position="1"/>
        <end position="29"/>
    </location>
</feature>
<dbReference type="EMBL" id="VOSK01000185">
    <property type="protein sequence ID" value="MPR28952.1"/>
    <property type="molecule type" value="Genomic_DNA"/>
</dbReference>
<reference evidence="3 4" key="1">
    <citation type="journal article" date="2019" name="Syst. Appl. Microbiol.">
        <title>Microvirga tunisiensis sp. nov., a root nodule symbiotic bacterium isolated from Lupinus micranthus and L. luteus grown in Northern Tunisia.</title>
        <authorList>
            <person name="Msaddak A."/>
            <person name="Rejili M."/>
            <person name="Duran D."/>
            <person name="Mars M."/>
            <person name="Palacios J.M."/>
            <person name="Ruiz-Argueso T."/>
            <person name="Rey L."/>
            <person name="Imperial J."/>
        </authorList>
    </citation>
    <scope>NUCLEOTIDE SEQUENCE [LARGE SCALE GENOMIC DNA]</scope>
    <source>
        <strain evidence="3 4">Lmie10</strain>
    </source>
</reference>
<evidence type="ECO:0000256" key="1">
    <source>
        <dbReference type="SAM" id="MobiDB-lite"/>
    </source>
</evidence>